<dbReference type="InterPro" id="IPR036553">
    <property type="entry name" value="RPTC_insert"/>
</dbReference>
<dbReference type="RefSeq" id="WP_145141098.1">
    <property type="nucleotide sequence ID" value="NZ_VLKY01000005.1"/>
</dbReference>
<dbReference type="Gene3D" id="3.65.10.20">
    <property type="entry name" value="RNA 3'-terminal phosphate cyclase domain"/>
    <property type="match status" value="1"/>
</dbReference>
<dbReference type="PIRSF" id="PIRSF005378">
    <property type="entry name" value="RNA3'_term_phos_cycl_euk"/>
    <property type="match status" value="1"/>
</dbReference>
<dbReference type="NCBIfam" id="NF003246">
    <property type="entry name" value="PRK04204.1-2"/>
    <property type="match status" value="1"/>
</dbReference>
<evidence type="ECO:0000256" key="3">
    <source>
        <dbReference type="ARBA" id="ARBA00022741"/>
    </source>
</evidence>
<keyword evidence="5" id="KW-0067">ATP-binding</keyword>
<evidence type="ECO:0000256" key="5">
    <source>
        <dbReference type="HAMAP-Rule" id="MF_00200"/>
    </source>
</evidence>
<dbReference type="InterPro" id="IPR017770">
    <property type="entry name" value="RNA3'_term_phos_cyc_type_1"/>
</dbReference>
<evidence type="ECO:0000256" key="4">
    <source>
        <dbReference type="ARBA" id="ARBA00024481"/>
    </source>
</evidence>
<dbReference type="Pfam" id="PF01137">
    <property type="entry name" value="RTC"/>
    <property type="match status" value="1"/>
</dbReference>
<dbReference type="GO" id="GO:0006396">
    <property type="term" value="P:RNA processing"/>
    <property type="evidence" value="ECO:0007669"/>
    <property type="project" value="UniProtKB-UniRule"/>
</dbReference>
<dbReference type="NCBIfam" id="NF003247">
    <property type="entry name" value="PRK04204.1-3"/>
    <property type="match status" value="1"/>
</dbReference>
<dbReference type="Proteomes" id="UP000316905">
    <property type="component" value="Unassembled WGS sequence"/>
</dbReference>
<dbReference type="PANTHER" id="PTHR11096">
    <property type="entry name" value="RNA 3' TERMINAL PHOSPHATE CYCLASE"/>
    <property type="match status" value="1"/>
</dbReference>
<evidence type="ECO:0000256" key="1">
    <source>
        <dbReference type="ARBA" id="ARBA00009206"/>
    </source>
</evidence>
<dbReference type="InterPro" id="IPR037136">
    <property type="entry name" value="RNA3'_phos_cyclase_dom_sf"/>
</dbReference>
<dbReference type="Gene3D" id="3.30.360.20">
    <property type="entry name" value="RNA 3'-terminal phosphate cyclase, insert domain"/>
    <property type="match status" value="1"/>
</dbReference>
<keyword evidence="5" id="KW-0963">Cytoplasm</keyword>
<dbReference type="SUPFAM" id="SSF52913">
    <property type="entry name" value="RNA 3'-terminal phosphate cyclase, RPTC, insert domain"/>
    <property type="match status" value="1"/>
</dbReference>
<dbReference type="EC" id="6.5.1.4" evidence="5 6"/>
<dbReference type="InterPro" id="IPR020719">
    <property type="entry name" value="RNA3'_term_phos_cycl-like_CS"/>
</dbReference>
<keyword evidence="10" id="KW-1185">Reference proteome</keyword>
<evidence type="ECO:0000313" key="10">
    <source>
        <dbReference type="Proteomes" id="UP000316905"/>
    </source>
</evidence>
<comment type="catalytic activity">
    <reaction evidence="4 5">
        <text>a 3'-end 3'-phospho-ribonucleotide-RNA + ATP = a 3'-end 2',3'-cyclophospho-ribonucleotide-RNA + AMP + diphosphate</text>
        <dbReference type="Rhea" id="RHEA:23976"/>
        <dbReference type="Rhea" id="RHEA-COMP:10463"/>
        <dbReference type="Rhea" id="RHEA-COMP:10464"/>
        <dbReference type="ChEBI" id="CHEBI:30616"/>
        <dbReference type="ChEBI" id="CHEBI:33019"/>
        <dbReference type="ChEBI" id="CHEBI:83062"/>
        <dbReference type="ChEBI" id="CHEBI:83064"/>
        <dbReference type="ChEBI" id="CHEBI:456215"/>
        <dbReference type="EC" id="6.5.1.4"/>
    </reaction>
</comment>
<dbReference type="Pfam" id="PF05189">
    <property type="entry name" value="RTC_insert"/>
    <property type="match status" value="1"/>
</dbReference>
<feature type="binding site" evidence="5">
    <location>
        <position position="100"/>
    </location>
    <ligand>
        <name>ATP</name>
        <dbReference type="ChEBI" id="CHEBI:30616"/>
    </ligand>
</feature>
<sequence>MEELDIDGTIGGGQILRSALSLSMITGRSFRIDNIRGKRSRPGLLRQHLTAVQAAAQVCGATLEGAELGSLSLRFQPGPIRGGHYEFAISTAGSCTLVFQTVLPALLRAPEPSHLLLTGGTHNPAAPPADFLQKAWLPLLQRMGAQVELTLIRHGFAPAGGGAIEAHIVPSALQPLYLEQRGSITYQQAQALVAGLPASVGQRELRRIAERLGWPRSALHNIVLAQARGPGNVVLIEQGYEAVSEIFVAFGQPRVRAEPVADQAIAEAQAFERSAAAVGEHLADQLLLPLVLAGGGRFTCMHASDHLRSNAEIIARFCPVQIRIEPLHDNCYAVTVTT</sequence>
<accession>A0A562QE91</accession>
<comment type="function">
    <text evidence="5">Catalyzes the conversion of 3'-phosphate to a 2',3'-cyclic phosphodiester at the end of RNA. The mechanism of action of the enzyme occurs in 3 steps: (A) adenylation of the enzyme by ATP; (B) transfer of adenylate to an RNA-N3'P to produce RNA-N3'PP5'A; (C) and attack of the adjacent 2'-hydroxyl on the 3'-phosphorus in the diester linkage to produce the cyclic end product. The biological role of this enzyme is unknown but it is likely to function in some aspects of cellular RNA processing.</text>
</comment>
<feature type="domain" description="RNA 3'-terminal phosphate cyclase insert" evidence="8">
    <location>
        <begin position="180"/>
        <end position="268"/>
    </location>
</feature>
<dbReference type="InterPro" id="IPR023797">
    <property type="entry name" value="RNA3'_phos_cyclase_dom"/>
</dbReference>
<dbReference type="InterPro" id="IPR000228">
    <property type="entry name" value="RNA3'_term_phos_cyc"/>
</dbReference>
<keyword evidence="2 5" id="KW-0436">Ligase</keyword>
<gene>
    <name evidence="5" type="primary">rtcA</name>
    <name evidence="9" type="ORF">IQ22_01966</name>
</gene>
<evidence type="ECO:0000259" key="8">
    <source>
        <dbReference type="Pfam" id="PF05189"/>
    </source>
</evidence>
<dbReference type="PANTHER" id="PTHR11096:SF0">
    <property type="entry name" value="RNA 3'-TERMINAL PHOSPHATE CYCLASE"/>
    <property type="match status" value="1"/>
</dbReference>
<name>A0A562QE91_9PSED</name>
<feature type="binding site" evidence="5">
    <location>
        <begin position="281"/>
        <end position="285"/>
    </location>
    <ligand>
        <name>ATP</name>
        <dbReference type="ChEBI" id="CHEBI:30616"/>
    </ligand>
</feature>
<dbReference type="PROSITE" id="PS01287">
    <property type="entry name" value="RTC"/>
    <property type="match status" value="1"/>
</dbReference>
<dbReference type="NCBIfam" id="TIGR03399">
    <property type="entry name" value="RNA_3prim_cycl"/>
    <property type="match status" value="1"/>
</dbReference>
<proteinExistence type="inferred from homology"/>
<dbReference type="InterPro" id="IPR013792">
    <property type="entry name" value="RNA3'P_cycl/enolpyr_Trfase_a/b"/>
</dbReference>
<dbReference type="AlphaFoldDB" id="A0A562QE91"/>
<dbReference type="InterPro" id="IPR013791">
    <property type="entry name" value="RNA3'-term_phos_cycl_insert"/>
</dbReference>
<keyword evidence="3 5" id="KW-0547">Nucleotide-binding</keyword>
<dbReference type="SUPFAM" id="SSF55205">
    <property type="entry name" value="EPT/RTPC-like"/>
    <property type="match status" value="1"/>
</dbReference>
<feature type="active site" description="Tele-AMP-histidine intermediate" evidence="5">
    <location>
        <position position="306"/>
    </location>
</feature>
<protein>
    <recommendedName>
        <fullName evidence="5 6">RNA 3'-terminal phosphate cyclase</fullName>
        <shortName evidence="5">RNA cyclase</shortName>
        <shortName evidence="5">RNA-3'-phosphate cyclase</shortName>
        <ecNumber evidence="5 6">6.5.1.4</ecNumber>
    </recommendedName>
</protein>
<dbReference type="GO" id="GO:0005737">
    <property type="term" value="C:cytoplasm"/>
    <property type="evidence" value="ECO:0007669"/>
    <property type="project" value="UniProtKB-SubCell"/>
</dbReference>
<dbReference type="HAMAP" id="MF_00200">
    <property type="entry name" value="RTC"/>
    <property type="match status" value="1"/>
</dbReference>
<dbReference type="OrthoDB" id="9789235at2"/>
<evidence type="ECO:0000313" key="9">
    <source>
        <dbReference type="EMBL" id="TWI55054.1"/>
    </source>
</evidence>
<organism evidence="9 10">
    <name type="scientific">Pseudomonas duriflava</name>
    <dbReference type="NCBI Taxonomy" id="459528"/>
    <lineage>
        <taxon>Bacteria</taxon>
        <taxon>Pseudomonadati</taxon>
        <taxon>Pseudomonadota</taxon>
        <taxon>Gammaproteobacteria</taxon>
        <taxon>Pseudomonadales</taxon>
        <taxon>Pseudomonadaceae</taxon>
        <taxon>Pseudomonas</taxon>
    </lineage>
</organism>
<comment type="subcellular location">
    <subcellularLocation>
        <location evidence="5">Cytoplasm</location>
    </subcellularLocation>
</comment>
<evidence type="ECO:0000259" key="7">
    <source>
        <dbReference type="Pfam" id="PF01137"/>
    </source>
</evidence>
<evidence type="ECO:0000256" key="2">
    <source>
        <dbReference type="ARBA" id="ARBA00022598"/>
    </source>
</evidence>
<feature type="domain" description="RNA 3'-terminal phosphate cyclase" evidence="7">
    <location>
        <begin position="11"/>
        <end position="324"/>
    </location>
</feature>
<dbReference type="GO" id="GO:0005524">
    <property type="term" value="F:ATP binding"/>
    <property type="evidence" value="ECO:0007669"/>
    <property type="project" value="UniProtKB-KW"/>
</dbReference>
<dbReference type="GO" id="GO:0003963">
    <property type="term" value="F:RNA-3'-phosphate cyclase activity"/>
    <property type="evidence" value="ECO:0007669"/>
    <property type="project" value="UniProtKB-UniRule"/>
</dbReference>
<comment type="similarity">
    <text evidence="1 5">Belongs to the RNA 3'-terminal cyclase family. Type 1 subfamily.</text>
</comment>
<comment type="caution">
    <text evidence="9">The sequence shown here is derived from an EMBL/GenBank/DDBJ whole genome shotgun (WGS) entry which is preliminary data.</text>
</comment>
<evidence type="ECO:0000256" key="6">
    <source>
        <dbReference type="NCBIfam" id="TIGR03399"/>
    </source>
</evidence>
<dbReference type="EMBL" id="VLKY01000005">
    <property type="protein sequence ID" value="TWI55054.1"/>
    <property type="molecule type" value="Genomic_DNA"/>
</dbReference>
<reference evidence="9 10" key="1">
    <citation type="journal article" date="2015" name="Stand. Genomic Sci.">
        <title>Genomic Encyclopedia of Bacterial and Archaeal Type Strains, Phase III: the genomes of soil and plant-associated and newly described type strains.</title>
        <authorList>
            <person name="Whitman W.B."/>
            <person name="Woyke T."/>
            <person name="Klenk H.P."/>
            <person name="Zhou Y."/>
            <person name="Lilburn T.G."/>
            <person name="Beck B.J."/>
            <person name="De Vos P."/>
            <person name="Vandamme P."/>
            <person name="Eisen J.A."/>
            <person name="Garrity G."/>
            <person name="Hugenholtz P."/>
            <person name="Kyrpides N.C."/>
        </authorList>
    </citation>
    <scope>NUCLEOTIDE SEQUENCE [LARGE SCALE GENOMIC DNA]</scope>
    <source>
        <strain evidence="9 10">CGMCC 1.6858</strain>
    </source>
</reference>